<dbReference type="PROSITE" id="PS50011">
    <property type="entry name" value="PROTEIN_KINASE_DOM"/>
    <property type="match status" value="1"/>
</dbReference>
<reference evidence="7 9" key="1">
    <citation type="submission" date="2016-11" db="EMBL/GenBank/DDBJ databases">
        <authorList>
            <person name="Jaros S."/>
            <person name="Januszkiewicz K."/>
            <person name="Wedrychowicz H."/>
        </authorList>
    </citation>
    <scope>NUCLEOTIDE SEQUENCE [LARGE SCALE GENOMIC DNA]</scope>
    <source>
        <strain evidence="7 9">DSM 784</strain>
    </source>
</reference>
<evidence type="ECO:0000256" key="4">
    <source>
        <dbReference type="ARBA" id="ARBA00022777"/>
    </source>
</evidence>
<gene>
    <name evidence="7" type="ORF">SAMN05661012_06657</name>
    <name evidence="8" type="ORF">SR876_25515</name>
</gene>
<dbReference type="SUPFAM" id="SSF158745">
    <property type="entry name" value="LanC-like"/>
    <property type="match status" value="2"/>
</dbReference>
<reference evidence="8 10" key="2">
    <citation type="submission" date="2023-11" db="EMBL/GenBank/DDBJ databases">
        <title>MicrobeMod: A computational toolkit for identifying prokaryotic methylation and restriction-modification with nanopore sequencing.</title>
        <authorList>
            <person name="Crits-Christoph A."/>
            <person name="Kang S.C."/>
            <person name="Lee H."/>
            <person name="Ostrov N."/>
        </authorList>
    </citation>
    <scope>NUCLEOTIDE SEQUENCE [LARGE SCALE GENOMIC DNA]</scope>
    <source>
        <strain evidence="8 10">ATCC 23090</strain>
    </source>
</reference>
<dbReference type="STRING" id="1004.SAMN05661012_06657"/>
<dbReference type="Pfam" id="PF05147">
    <property type="entry name" value="LANC_like"/>
    <property type="match status" value="1"/>
</dbReference>
<feature type="domain" description="Protein kinase" evidence="6">
    <location>
        <begin position="204"/>
        <end position="470"/>
    </location>
</feature>
<dbReference type="Proteomes" id="UP001326715">
    <property type="component" value="Chromosome"/>
</dbReference>
<dbReference type="EMBL" id="CP140154">
    <property type="protein sequence ID" value="WQG88287.1"/>
    <property type="molecule type" value="Genomic_DNA"/>
</dbReference>
<dbReference type="Gene3D" id="1.50.10.10">
    <property type="match status" value="1"/>
</dbReference>
<dbReference type="GO" id="GO:0005524">
    <property type="term" value="F:ATP binding"/>
    <property type="evidence" value="ECO:0007669"/>
    <property type="project" value="UniProtKB-KW"/>
</dbReference>
<dbReference type="SUPFAM" id="SSF56112">
    <property type="entry name" value="Protein kinase-like (PK-like)"/>
    <property type="match status" value="1"/>
</dbReference>
<keyword evidence="10" id="KW-1185">Reference proteome</keyword>
<evidence type="ECO:0000256" key="1">
    <source>
        <dbReference type="ARBA" id="ARBA00022527"/>
    </source>
</evidence>
<dbReference type="InterPro" id="IPR007822">
    <property type="entry name" value="LANC-like"/>
</dbReference>
<dbReference type="PANTHER" id="PTHR24345">
    <property type="entry name" value="SERINE/THREONINE-PROTEIN KINASE PLK"/>
    <property type="match status" value="1"/>
</dbReference>
<dbReference type="RefSeq" id="WP_072366659.1">
    <property type="nucleotide sequence ID" value="NZ_CP139972.1"/>
</dbReference>
<evidence type="ECO:0000313" key="7">
    <source>
        <dbReference type="EMBL" id="SFW90690.1"/>
    </source>
</evidence>
<evidence type="ECO:0000313" key="10">
    <source>
        <dbReference type="Proteomes" id="UP001326715"/>
    </source>
</evidence>
<keyword evidence="1" id="KW-0723">Serine/threonine-protein kinase</keyword>
<evidence type="ECO:0000256" key="2">
    <source>
        <dbReference type="ARBA" id="ARBA00022679"/>
    </source>
</evidence>
<organism evidence="7 9">
    <name type="scientific">Chitinophaga sancti</name>
    <dbReference type="NCBI Taxonomy" id="1004"/>
    <lineage>
        <taxon>Bacteria</taxon>
        <taxon>Pseudomonadati</taxon>
        <taxon>Bacteroidota</taxon>
        <taxon>Chitinophagia</taxon>
        <taxon>Chitinophagales</taxon>
        <taxon>Chitinophagaceae</taxon>
        <taxon>Chitinophaga</taxon>
    </lineage>
</organism>
<dbReference type="AlphaFoldDB" id="A0A1K1T296"/>
<dbReference type="Gene3D" id="1.10.510.10">
    <property type="entry name" value="Transferase(Phosphotransferase) domain 1"/>
    <property type="match status" value="1"/>
</dbReference>
<dbReference type="InterPro" id="IPR012341">
    <property type="entry name" value="6hp_glycosidase-like_sf"/>
</dbReference>
<accession>A0A1K1T296</accession>
<dbReference type="InterPro" id="IPR011009">
    <property type="entry name" value="Kinase-like_dom_sf"/>
</dbReference>
<keyword evidence="4" id="KW-0418">Kinase</keyword>
<evidence type="ECO:0000313" key="9">
    <source>
        <dbReference type="Proteomes" id="UP000183788"/>
    </source>
</evidence>
<dbReference type="GO" id="GO:0004674">
    <property type="term" value="F:protein serine/threonine kinase activity"/>
    <property type="evidence" value="ECO:0007669"/>
    <property type="project" value="UniProtKB-KW"/>
</dbReference>
<evidence type="ECO:0000256" key="5">
    <source>
        <dbReference type="ARBA" id="ARBA00022840"/>
    </source>
</evidence>
<evidence type="ECO:0000259" key="6">
    <source>
        <dbReference type="PROSITE" id="PS50011"/>
    </source>
</evidence>
<dbReference type="Pfam" id="PF25816">
    <property type="entry name" value="RamC_N"/>
    <property type="match status" value="1"/>
</dbReference>
<keyword evidence="2" id="KW-0808">Transferase</keyword>
<dbReference type="EMBL" id="FPIZ01000052">
    <property type="protein sequence ID" value="SFW90690.1"/>
    <property type="molecule type" value="Genomic_DNA"/>
</dbReference>
<keyword evidence="3" id="KW-0547">Nucleotide-binding</keyword>
<protein>
    <submittedName>
        <fullName evidence="7">Lanthionine synthetase C-like protein</fullName>
    </submittedName>
    <submittedName>
        <fullName evidence="8">Lanthionine synthetase LanC family protein</fullName>
    </submittedName>
</protein>
<dbReference type="SMART" id="SM01260">
    <property type="entry name" value="LANC_like"/>
    <property type="match status" value="1"/>
</dbReference>
<dbReference type="InterPro" id="IPR000719">
    <property type="entry name" value="Prot_kinase_dom"/>
</dbReference>
<dbReference type="Pfam" id="PF00069">
    <property type="entry name" value="Pkinase"/>
    <property type="match status" value="1"/>
</dbReference>
<evidence type="ECO:0000256" key="3">
    <source>
        <dbReference type="ARBA" id="ARBA00022741"/>
    </source>
</evidence>
<dbReference type="PANTHER" id="PTHR24345:SF0">
    <property type="entry name" value="CELL CYCLE SERINE_THREONINE-PROTEIN KINASE CDC5_MSD2"/>
    <property type="match status" value="1"/>
</dbReference>
<sequence length="880" mass="101303">MNEQNSDLIEKSSNIPLTNYEDLLGTFGIKEFSQIGSFLKVGNQDQSEGWIFHISVRLADFNPLIQKLFPYLIQNNLSFVIPINSDIHSMILNCHLGYINLGKVLTIFPNRNSNLSKLADELVEISTNFKGPAIPTDILLGNLVYTKYGSYEIYEPKYITDSSGVKILDQEIIPFKRYPWLSWPFKYPQKTTIIQEGEIVNGRYFIRKILKFDAKGFVMKALFQKNLFNYKYCIIKEGKMGIAEDLYGREMEDRLIWQMNLHKRLQNLIPIPKLLNFFKENSNSYLVLSYINGISFGNVLHKLFEGNHWNDINNKSQIQIIDILLKSIIIIENLHKENFVHRDINAENFLINKRGDVSLIDMELTFDLTSNYPNPPFEKGTEGYMSPEQQISAIPTFEQDIYSIGALMVKCFIQFEPSKFDILNSEMMKNKFSFFCSDADLADLMASCLELEIEKRPSLIKIRTSLEEFKNRTIPKKKFRKINILDRSLLGDIINQSISSLSTNGGTSSDGIWTSLNTSNDNLVGNERFDKTIELGFGNGISGILYLLSKAKSIGFKIDLISDTITKNINFLEEHYHYNKDKIYSGFYSGKSGIALAISSLIEANIIPDSRKNIQIIYDCFTSIPSTMEIENGIAGYGISLLKCNNQLDDKFMTKKINSCIDHILNKQSSNGSWNLYLESSGQNEKLSGFKDGISGIVWFLLNYVDFHADDLIRDRIFLALDFLIKNSKLHQGYKTWKISSKSREIHDFYNGGYKILKPFIKAYTISNEKKYKTIVEQILFSYPQHITTELFSQEKGIAGLGEIYIEAWQAFHNEEWLIRAEWIALLLANTTYGEFKKSYWKMDNYHFLNACLFNGNSGIIHFLLRIFSQNKISDYYSYS</sequence>
<dbReference type="SMART" id="SM00220">
    <property type="entry name" value="S_TKc"/>
    <property type="match status" value="1"/>
</dbReference>
<dbReference type="GO" id="GO:0031179">
    <property type="term" value="P:peptide modification"/>
    <property type="evidence" value="ECO:0007669"/>
    <property type="project" value="InterPro"/>
</dbReference>
<dbReference type="Proteomes" id="UP000183788">
    <property type="component" value="Unassembled WGS sequence"/>
</dbReference>
<dbReference type="OrthoDB" id="9813021at2"/>
<proteinExistence type="predicted"/>
<dbReference type="InterPro" id="IPR057929">
    <property type="entry name" value="RamC_N"/>
</dbReference>
<evidence type="ECO:0000313" key="8">
    <source>
        <dbReference type="EMBL" id="WQG88287.1"/>
    </source>
</evidence>
<name>A0A1K1T296_9BACT</name>
<keyword evidence="5" id="KW-0067">ATP-binding</keyword>
<dbReference type="PRINTS" id="PR01950">
    <property type="entry name" value="LANCSUPER"/>
</dbReference>
<dbReference type="GO" id="GO:0005975">
    <property type="term" value="P:carbohydrate metabolic process"/>
    <property type="evidence" value="ECO:0007669"/>
    <property type="project" value="InterPro"/>
</dbReference>